<proteinExistence type="predicted"/>
<keyword evidence="3" id="KW-1185">Reference proteome</keyword>
<evidence type="ECO:0000256" key="1">
    <source>
        <dbReference type="SAM" id="Coils"/>
    </source>
</evidence>
<feature type="coiled-coil region" evidence="1">
    <location>
        <begin position="21"/>
        <end position="82"/>
    </location>
</feature>
<organism evidence="2 3">
    <name type="scientific">Heliomicrobium gestii</name>
    <name type="common">Heliobacterium gestii</name>
    <dbReference type="NCBI Taxonomy" id="2699"/>
    <lineage>
        <taxon>Bacteria</taxon>
        <taxon>Bacillati</taxon>
        <taxon>Bacillota</taxon>
        <taxon>Clostridia</taxon>
        <taxon>Eubacteriales</taxon>
        <taxon>Heliobacteriaceae</taxon>
        <taxon>Heliomicrobium</taxon>
    </lineage>
</organism>
<dbReference type="Proteomes" id="UP000471031">
    <property type="component" value="Unassembled WGS sequence"/>
</dbReference>
<accession>A0A845LP28</accession>
<dbReference type="OrthoDB" id="2090599at2"/>
<gene>
    <name evidence="2" type="ORF">GTO89_16565</name>
</gene>
<dbReference type="RefSeq" id="WP_161263205.1">
    <property type="nucleotide sequence ID" value="NZ_JAFBDC010000008.1"/>
</dbReference>
<dbReference type="EMBL" id="WXEX01000023">
    <property type="protein sequence ID" value="MZP44636.1"/>
    <property type="molecule type" value="Genomic_DNA"/>
</dbReference>
<dbReference type="AlphaFoldDB" id="A0A845LP28"/>
<protein>
    <submittedName>
        <fullName evidence="2">Uncharacterized protein</fullName>
    </submittedName>
</protein>
<reference evidence="2 3" key="1">
    <citation type="submission" date="2020-01" db="EMBL/GenBank/DDBJ databases">
        <title>Whole genome sequence of Heliobacterium gestii DSM 11169.</title>
        <authorList>
            <person name="Kyndt J.A."/>
            <person name="Meyer T.E."/>
        </authorList>
    </citation>
    <scope>NUCLEOTIDE SEQUENCE [LARGE SCALE GENOMIC DNA]</scope>
    <source>
        <strain evidence="2 3">DSM 11169</strain>
    </source>
</reference>
<evidence type="ECO:0000313" key="3">
    <source>
        <dbReference type="Proteomes" id="UP000471031"/>
    </source>
</evidence>
<sequence>MDYRQQLQFCEDDAASMQAKVDAIVDEKNNARIRLANLKKEYSEMLFNDLPQAEVSKKKREMERLSREVEDYDERIEFVRQMRIERMQENLNTLNEAKEKFWKDISDEYDVMMLEARRLKAELLLHYRKISEKKELLRWSYERFMTQASISQLEKTDPEKYRKYKYSKGRPPQYWFSSTYTGSDVTVSPLEGEMSRAFEQGVVPIWVQLYEKTGEIVWRDNEAQQKLQELKDNE</sequence>
<name>A0A845LP28_HELGE</name>
<comment type="caution">
    <text evidence="2">The sequence shown here is derived from an EMBL/GenBank/DDBJ whole genome shotgun (WGS) entry which is preliminary data.</text>
</comment>
<keyword evidence="1" id="KW-0175">Coiled coil</keyword>
<evidence type="ECO:0000313" key="2">
    <source>
        <dbReference type="EMBL" id="MZP44636.1"/>
    </source>
</evidence>